<dbReference type="AlphaFoldDB" id="A0A5E7WTC6"/>
<reference evidence="1 2" key="1">
    <citation type="submission" date="2019-09" db="EMBL/GenBank/DDBJ databases">
        <authorList>
            <person name="Chandra G."/>
            <person name="Truman W A."/>
        </authorList>
    </citation>
    <scope>NUCLEOTIDE SEQUENCE [LARGE SCALE GENOMIC DNA]</scope>
    <source>
        <strain evidence="1">PS943</strain>
    </source>
</reference>
<protein>
    <submittedName>
        <fullName evidence="1">Uncharacterized protein</fullName>
    </submittedName>
</protein>
<evidence type="ECO:0000313" key="1">
    <source>
        <dbReference type="EMBL" id="VVQ38478.1"/>
    </source>
</evidence>
<dbReference type="Proteomes" id="UP000325645">
    <property type="component" value="Unassembled WGS sequence"/>
</dbReference>
<proteinExistence type="predicted"/>
<gene>
    <name evidence="1" type="ORF">PS943_05922</name>
</gene>
<accession>A0A5E7WTC6</accession>
<organism evidence="1 2">
    <name type="scientific">Pseudomonas fluorescens</name>
    <dbReference type="NCBI Taxonomy" id="294"/>
    <lineage>
        <taxon>Bacteria</taxon>
        <taxon>Pseudomonadati</taxon>
        <taxon>Pseudomonadota</taxon>
        <taxon>Gammaproteobacteria</taxon>
        <taxon>Pseudomonadales</taxon>
        <taxon>Pseudomonadaceae</taxon>
        <taxon>Pseudomonas</taxon>
    </lineage>
</organism>
<name>A0A5E7WTC6_PSEFL</name>
<dbReference type="RefSeq" id="WP_150659128.1">
    <property type="nucleotide sequence ID" value="NZ_CABVJH010000020.1"/>
</dbReference>
<dbReference type="EMBL" id="CABVJH010000020">
    <property type="protein sequence ID" value="VVQ38478.1"/>
    <property type="molecule type" value="Genomic_DNA"/>
</dbReference>
<sequence length="176" mass="20378">MNKDNMTKLAALHRHWIVADSVRAVLQQKVTTPKQEELAIQKFGSDYIAFGEHASMLCRMQVWYSLLYVVVEGYRALEQKYAPLEELLANGEFVDLLRRYRNATFHYQTDALNDKVIDFLNKENSEVWIRDLNKQLEAFLMWALPIGEAVKKMEESGLPKVPPGTKLSTLFQRGKE</sequence>
<evidence type="ECO:0000313" key="2">
    <source>
        <dbReference type="Proteomes" id="UP000325645"/>
    </source>
</evidence>